<protein>
    <submittedName>
        <fullName evidence="2">Uncharacterized protein</fullName>
    </submittedName>
</protein>
<name>A0ABW1BWX1_9ACTN</name>
<comment type="caution">
    <text evidence="2">The sequence shown here is derived from an EMBL/GenBank/DDBJ whole genome shotgun (WGS) entry which is preliminary data.</text>
</comment>
<evidence type="ECO:0000313" key="3">
    <source>
        <dbReference type="Proteomes" id="UP001596096"/>
    </source>
</evidence>
<feature type="region of interest" description="Disordered" evidence="1">
    <location>
        <begin position="1"/>
        <end position="43"/>
    </location>
</feature>
<proteinExistence type="predicted"/>
<evidence type="ECO:0000256" key="1">
    <source>
        <dbReference type="SAM" id="MobiDB-lite"/>
    </source>
</evidence>
<keyword evidence="3" id="KW-1185">Reference proteome</keyword>
<feature type="compositionally biased region" description="Basic and acidic residues" evidence="1">
    <location>
        <begin position="34"/>
        <end position="43"/>
    </location>
</feature>
<reference evidence="3" key="1">
    <citation type="journal article" date="2019" name="Int. J. Syst. Evol. Microbiol.">
        <title>The Global Catalogue of Microorganisms (GCM) 10K type strain sequencing project: providing services to taxonomists for standard genome sequencing and annotation.</title>
        <authorList>
            <consortium name="The Broad Institute Genomics Platform"/>
            <consortium name="The Broad Institute Genome Sequencing Center for Infectious Disease"/>
            <person name="Wu L."/>
            <person name="Ma J."/>
        </authorList>
    </citation>
    <scope>NUCLEOTIDE SEQUENCE [LARGE SCALE GENOMIC DNA]</scope>
    <source>
        <strain evidence="3">CGMCC 4.7106</strain>
    </source>
</reference>
<sequence>MGGKHAGKPKKDDSNNSEKPNPDSHKAATGRHARRDEQDGKKK</sequence>
<gene>
    <name evidence="2" type="ORF">ACFPUY_17660</name>
</gene>
<dbReference type="EMBL" id="JBHSNW010000007">
    <property type="protein sequence ID" value="MFC5816926.1"/>
    <property type="molecule type" value="Genomic_DNA"/>
</dbReference>
<feature type="compositionally biased region" description="Basic and acidic residues" evidence="1">
    <location>
        <begin position="9"/>
        <end position="26"/>
    </location>
</feature>
<dbReference type="Proteomes" id="UP001596096">
    <property type="component" value="Unassembled WGS sequence"/>
</dbReference>
<accession>A0ABW1BWX1</accession>
<organism evidence="2 3">
    <name type="scientific">Nonomuraea harbinensis</name>
    <dbReference type="NCBI Taxonomy" id="1286938"/>
    <lineage>
        <taxon>Bacteria</taxon>
        <taxon>Bacillati</taxon>
        <taxon>Actinomycetota</taxon>
        <taxon>Actinomycetes</taxon>
        <taxon>Streptosporangiales</taxon>
        <taxon>Streptosporangiaceae</taxon>
        <taxon>Nonomuraea</taxon>
    </lineage>
</organism>
<evidence type="ECO:0000313" key="2">
    <source>
        <dbReference type="EMBL" id="MFC5816926.1"/>
    </source>
</evidence>
<dbReference type="RefSeq" id="WP_281429336.1">
    <property type="nucleotide sequence ID" value="NZ_JAHKRN010000007.1"/>
</dbReference>